<name>A0A4Y2HDI8_ARAVE</name>
<dbReference type="Proteomes" id="UP000499080">
    <property type="component" value="Unassembled WGS sequence"/>
</dbReference>
<evidence type="ECO:0000313" key="2">
    <source>
        <dbReference type="Proteomes" id="UP000499080"/>
    </source>
</evidence>
<evidence type="ECO:0008006" key="3">
    <source>
        <dbReference type="Google" id="ProtNLM"/>
    </source>
</evidence>
<organism evidence="1 2">
    <name type="scientific">Araneus ventricosus</name>
    <name type="common">Orbweaver spider</name>
    <name type="synonym">Epeira ventricosa</name>
    <dbReference type="NCBI Taxonomy" id="182803"/>
    <lineage>
        <taxon>Eukaryota</taxon>
        <taxon>Metazoa</taxon>
        <taxon>Ecdysozoa</taxon>
        <taxon>Arthropoda</taxon>
        <taxon>Chelicerata</taxon>
        <taxon>Arachnida</taxon>
        <taxon>Araneae</taxon>
        <taxon>Araneomorphae</taxon>
        <taxon>Entelegynae</taxon>
        <taxon>Araneoidea</taxon>
        <taxon>Araneidae</taxon>
        <taxon>Araneus</taxon>
    </lineage>
</organism>
<dbReference type="OrthoDB" id="10063284at2759"/>
<protein>
    <recommendedName>
        <fullName evidence="3">HAT C-terminal dimerisation domain-containing protein</fullName>
    </recommendedName>
</protein>
<proteinExistence type="predicted"/>
<reference evidence="1 2" key="1">
    <citation type="journal article" date="2019" name="Sci. Rep.">
        <title>Orb-weaving spider Araneus ventricosus genome elucidates the spidroin gene catalogue.</title>
        <authorList>
            <person name="Kono N."/>
            <person name="Nakamura H."/>
            <person name="Ohtoshi R."/>
            <person name="Moran D.A.P."/>
            <person name="Shinohara A."/>
            <person name="Yoshida Y."/>
            <person name="Fujiwara M."/>
            <person name="Mori M."/>
            <person name="Tomita M."/>
            <person name="Arakawa K."/>
        </authorList>
    </citation>
    <scope>NUCLEOTIDE SEQUENCE [LARGE SCALE GENOMIC DNA]</scope>
</reference>
<keyword evidence="2" id="KW-1185">Reference proteome</keyword>
<comment type="caution">
    <text evidence="1">The sequence shown here is derived from an EMBL/GenBank/DDBJ whole genome shotgun (WGS) entry which is preliminary data.</text>
</comment>
<dbReference type="AlphaFoldDB" id="A0A4Y2HDI8"/>
<accession>A0A4Y2HDI8</accession>
<dbReference type="EMBL" id="BGPR01001864">
    <property type="protein sequence ID" value="GBM63365.1"/>
    <property type="molecule type" value="Genomic_DNA"/>
</dbReference>
<gene>
    <name evidence="1" type="ORF">AVEN_185472_1</name>
</gene>
<sequence>MGIPCCNKNCQQEGNYARREGCRRAADFGPRTEKSMFECIDRLQQEINTRCEVMECISDGFAVLECSNLIETSETELPTFVHSVVENYNHLSADGILTEIPGLKRFLKAAKVRKEECLGWTSLISFEFVAEYELFDSVPNHTLALGFFLTLCFSVASCERNFWKLKLVKNDLRSTISMTL</sequence>
<evidence type="ECO:0000313" key="1">
    <source>
        <dbReference type="EMBL" id="GBM63365.1"/>
    </source>
</evidence>